<dbReference type="OrthoDB" id="10070917at2759"/>
<dbReference type="STRING" id="188477.A0A433U692"/>
<evidence type="ECO:0000259" key="5">
    <source>
        <dbReference type="Pfam" id="PF01055"/>
    </source>
</evidence>
<dbReference type="InterPro" id="IPR000322">
    <property type="entry name" value="Glyco_hydro_31_TIM"/>
</dbReference>
<feature type="domain" description="Glycosyl hydrolase family 31 C-terminal" evidence="6">
    <location>
        <begin position="629"/>
        <end position="707"/>
    </location>
</feature>
<feature type="domain" description="Glycoside hydrolase family 31 TIM barrel" evidence="5">
    <location>
        <begin position="292"/>
        <end position="618"/>
    </location>
</feature>
<comment type="caution">
    <text evidence="7">The sequence shown here is derived from an EMBL/GenBank/DDBJ whole genome shotgun (WGS) entry which is preliminary data.</text>
</comment>
<dbReference type="InterPro" id="IPR013780">
    <property type="entry name" value="Glyco_hydro_b"/>
</dbReference>
<sequence length="716" mass="80934">MDQRDTVTFQKASLQRLAYTVPLCSFFLYFTKLMLFGPNVLLLPGATVDESLRINFVDNSGKPFLTGYSDFSKPEWKLPEYCRYQENSVGKGCLEDPHNQRIKIHYDESGVDGVTCHQVKREGLRCVNQMVMDCYHLGDSHWYGGYESVSQLWPLRKAVPVVEGVILTPEEEEPVPVGMSLPMGPYVSGDVGIHKTDPGNVLERLFFSSSGVGIMIAKDSPLYLSFNQHYDGKICIAGLYDGAHYFSKLGKPPVLEYTVCKASNVKEIHSYMKRRFIQKPENIPNPDLISKPKWSTWSHFHQNIDQAKVMDFADKILSNKLPASQIEIDDEWTEQYGDLDFDPVKFPDPKALVADLNKAGLKVSLWTHPFLNLKSKSFKDAVEAKFAVMSRGSNIPALTSWWNGDMAALLDVTNPAAVLWYNKKLSRLQKLYNITSFKFDAGEAHFVPHSHLTLNHMRSSNEYSALWAELAYNADPENRRQEARVGWDTQRLPIFIRLMDRSTSFDHNSGLASVIPSVLTLSVLGYPFVLPDMVGGSPTVEEFSAGVSAAESSNGERLSEAEIEKNVLHRRGVYVRWLQACVFLPALQFSLGPWIYDQKVVNLTRELLAMREKYVPRILELAQESVATGDPIIRPLWWVAPEDPEALVVSDEFLLGNDILVAPIVLDGARKRDIYLPEGRWTDMLRGGEVTGPTTLRDYQVSLEELAYFEKVKEDE</sequence>
<evidence type="ECO:0008006" key="9">
    <source>
        <dbReference type="Google" id="ProtNLM"/>
    </source>
</evidence>
<name>A0A433U692_ELYCH</name>
<reference evidence="7 8" key="1">
    <citation type="submission" date="2019-01" db="EMBL/GenBank/DDBJ databases">
        <title>A draft genome assembly of the solar-powered sea slug Elysia chlorotica.</title>
        <authorList>
            <person name="Cai H."/>
            <person name="Li Q."/>
            <person name="Fang X."/>
            <person name="Li J."/>
            <person name="Curtis N.E."/>
            <person name="Altenburger A."/>
            <person name="Shibata T."/>
            <person name="Feng M."/>
            <person name="Maeda T."/>
            <person name="Schwartz J.A."/>
            <person name="Shigenobu S."/>
            <person name="Lundholm N."/>
            <person name="Nishiyama T."/>
            <person name="Yang H."/>
            <person name="Hasebe M."/>
            <person name="Li S."/>
            <person name="Pierce S.K."/>
            <person name="Wang J."/>
        </authorList>
    </citation>
    <scope>NUCLEOTIDE SEQUENCE [LARGE SCALE GENOMIC DNA]</scope>
    <source>
        <strain evidence="7">EC2010</strain>
        <tissue evidence="7">Whole organism of an adult</tissue>
    </source>
</reference>
<keyword evidence="2 4" id="KW-0378">Hydrolase</keyword>
<evidence type="ECO:0000313" key="8">
    <source>
        <dbReference type="Proteomes" id="UP000271974"/>
    </source>
</evidence>
<dbReference type="Pfam" id="PF21365">
    <property type="entry name" value="Glyco_hydro_31_3rd"/>
    <property type="match status" value="1"/>
</dbReference>
<organism evidence="7 8">
    <name type="scientific">Elysia chlorotica</name>
    <name type="common">Eastern emerald elysia</name>
    <name type="synonym">Sea slug</name>
    <dbReference type="NCBI Taxonomy" id="188477"/>
    <lineage>
        <taxon>Eukaryota</taxon>
        <taxon>Metazoa</taxon>
        <taxon>Spiralia</taxon>
        <taxon>Lophotrochozoa</taxon>
        <taxon>Mollusca</taxon>
        <taxon>Gastropoda</taxon>
        <taxon>Heterobranchia</taxon>
        <taxon>Euthyneura</taxon>
        <taxon>Panpulmonata</taxon>
        <taxon>Sacoglossa</taxon>
        <taxon>Placobranchoidea</taxon>
        <taxon>Plakobranchidae</taxon>
        <taxon>Elysia</taxon>
    </lineage>
</organism>
<dbReference type="PANTHER" id="PTHR43053:SF4">
    <property type="entry name" value="MYOGENESIS-REGULATING GLYCOSIDASE"/>
    <property type="match status" value="1"/>
</dbReference>
<dbReference type="Pfam" id="PF01055">
    <property type="entry name" value="Glyco_hydro_31_2nd"/>
    <property type="match status" value="1"/>
</dbReference>
<dbReference type="GO" id="GO:0005975">
    <property type="term" value="P:carbohydrate metabolic process"/>
    <property type="evidence" value="ECO:0007669"/>
    <property type="project" value="InterPro"/>
</dbReference>
<dbReference type="InterPro" id="IPR048395">
    <property type="entry name" value="Glyco_hydro_31_C"/>
</dbReference>
<evidence type="ECO:0000313" key="7">
    <source>
        <dbReference type="EMBL" id="RUS89337.1"/>
    </source>
</evidence>
<dbReference type="EMBL" id="RQTK01000058">
    <property type="protein sequence ID" value="RUS89337.1"/>
    <property type="molecule type" value="Genomic_DNA"/>
</dbReference>
<gene>
    <name evidence="7" type="ORF">EGW08_002857</name>
</gene>
<dbReference type="Gene3D" id="3.20.20.80">
    <property type="entry name" value="Glycosidases"/>
    <property type="match status" value="1"/>
</dbReference>
<dbReference type="InterPro" id="IPR050985">
    <property type="entry name" value="Alpha-glycosidase_related"/>
</dbReference>
<accession>A0A433U692</accession>
<dbReference type="SUPFAM" id="SSF51011">
    <property type="entry name" value="Glycosyl hydrolase domain"/>
    <property type="match status" value="1"/>
</dbReference>
<evidence type="ECO:0000256" key="4">
    <source>
        <dbReference type="RuleBase" id="RU361185"/>
    </source>
</evidence>
<protein>
    <recommendedName>
        <fullName evidence="9">Glycoside hydrolase family 31 N-terminal domain-containing protein</fullName>
    </recommendedName>
</protein>
<dbReference type="AlphaFoldDB" id="A0A433U692"/>
<comment type="similarity">
    <text evidence="1 4">Belongs to the glycosyl hydrolase 31 family.</text>
</comment>
<keyword evidence="3 4" id="KW-0326">Glycosidase</keyword>
<evidence type="ECO:0000256" key="2">
    <source>
        <dbReference type="ARBA" id="ARBA00022801"/>
    </source>
</evidence>
<evidence type="ECO:0000256" key="3">
    <source>
        <dbReference type="ARBA" id="ARBA00023295"/>
    </source>
</evidence>
<dbReference type="CDD" id="cd06592">
    <property type="entry name" value="GH31_NET37"/>
    <property type="match status" value="1"/>
</dbReference>
<dbReference type="Proteomes" id="UP000271974">
    <property type="component" value="Unassembled WGS sequence"/>
</dbReference>
<evidence type="ECO:0000256" key="1">
    <source>
        <dbReference type="ARBA" id="ARBA00007806"/>
    </source>
</evidence>
<dbReference type="PANTHER" id="PTHR43053">
    <property type="entry name" value="GLYCOSIDASE FAMILY 31"/>
    <property type="match status" value="1"/>
</dbReference>
<dbReference type="InterPro" id="IPR017853">
    <property type="entry name" value="GH"/>
</dbReference>
<dbReference type="GO" id="GO:0004553">
    <property type="term" value="F:hydrolase activity, hydrolyzing O-glycosyl compounds"/>
    <property type="evidence" value="ECO:0007669"/>
    <property type="project" value="InterPro"/>
</dbReference>
<dbReference type="SUPFAM" id="SSF51445">
    <property type="entry name" value="(Trans)glycosidases"/>
    <property type="match status" value="1"/>
</dbReference>
<proteinExistence type="inferred from homology"/>
<keyword evidence="8" id="KW-1185">Reference proteome</keyword>
<dbReference type="Gene3D" id="2.60.40.1180">
    <property type="entry name" value="Golgi alpha-mannosidase II"/>
    <property type="match status" value="1"/>
</dbReference>
<evidence type="ECO:0000259" key="6">
    <source>
        <dbReference type="Pfam" id="PF21365"/>
    </source>
</evidence>